<dbReference type="Proteomes" id="UP000557204">
    <property type="component" value="Unassembled WGS sequence"/>
</dbReference>
<protein>
    <recommendedName>
        <fullName evidence="4">Secreted protein</fullName>
    </recommendedName>
</protein>
<dbReference type="EMBL" id="JABFAJ010000021">
    <property type="protein sequence ID" value="NNU28159.1"/>
    <property type="molecule type" value="Genomic_DNA"/>
</dbReference>
<feature type="signal peptide" evidence="1">
    <location>
        <begin position="1"/>
        <end position="29"/>
    </location>
</feature>
<organism evidence="2 3">
    <name type="scientific">Isoptericola sediminis</name>
    <dbReference type="NCBI Taxonomy" id="2733572"/>
    <lineage>
        <taxon>Bacteria</taxon>
        <taxon>Bacillati</taxon>
        <taxon>Actinomycetota</taxon>
        <taxon>Actinomycetes</taxon>
        <taxon>Micrococcales</taxon>
        <taxon>Promicromonosporaceae</taxon>
        <taxon>Isoptericola</taxon>
    </lineage>
</organism>
<comment type="caution">
    <text evidence="2">The sequence shown here is derived from an EMBL/GenBank/DDBJ whole genome shotgun (WGS) entry which is preliminary data.</text>
</comment>
<dbReference type="RefSeq" id="WP_171247706.1">
    <property type="nucleotide sequence ID" value="NZ_JABFAJ010000021.1"/>
</dbReference>
<evidence type="ECO:0000256" key="1">
    <source>
        <dbReference type="SAM" id="SignalP"/>
    </source>
</evidence>
<evidence type="ECO:0008006" key="4">
    <source>
        <dbReference type="Google" id="ProtNLM"/>
    </source>
</evidence>
<gene>
    <name evidence="2" type="ORF">HLI28_11485</name>
</gene>
<evidence type="ECO:0000313" key="3">
    <source>
        <dbReference type="Proteomes" id="UP000557204"/>
    </source>
</evidence>
<keyword evidence="3" id="KW-1185">Reference proteome</keyword>
<dbReference type="AlphaFoldDB" id="A0A849K7Z9"/>
<reference evidence="2 3" key="1">
    <citation type="submission" date="2020-05" db="EMBL/GenBank/DDBJ databases">
        <title>Genome sequence of Isoptericola sp. JC619 isolated from Chilika lagoon, India.</title>
        <authorList>
            <person name="Kumar D."/>
            <person name="Appam K."/>
            <person name="Gandham S."/>
            <person name="Uppada J."/>
            <person name="Sasikala C."/>
            <person name="Venkata Ramana C."/>
        </authorList>
    </citation>
    <scope>NUCLEOTIDE SEQUENCE [LARGE SCALE GENOMIC DNA]</scope>
    <source>
        <strain evidence="2 3">JC619</strain>
    </source>
</reference>
<evidence type="ECO:0000313" key="2">
    <source>
        <dbReference type="EMBL" id="NNU28159.1"/>
    </source>
</evidence>
<proteinExistence type="predicted"/>
<accession>A0A849K7Z9</accession>
<keyword evidence="1" id="KW-0732">Signal</keyword>
<feature type="chain" id="PRO_5038536901" description="Secreted protein" evidence="1">
    <location>
        <begin position="30"/>
        <end position="119"/>
    </location>
</feature>
<sequence length="119" mass="11538">MKRIAIAGVSAALAALATVGAAGSASAHAPVGAGEGGKPTGIECQQFGIGVLQDTGVLSGVAANGLEWPIGSGDYLPFSTVLNIHRTDPGTANVVLKAYADVLLPGADVDGAIDAACPA</sequence>
<name>A0A849K7Z9_9MICO</name>